<proteinExistence type="predicted"/>
<name>E5SFJ6_TRISP</name>
<dbReference type="KEGG" id="tsp:Tsp_06249"/>
<gene>
    <name evidence="2" type="ORF">T01_3329</name>
</gene>
<evidence type="ECO:0000313" key="2">
    <source>
        <dbReference type="EMBL" id="KRY37465.1"/>
    </source>
</evidence>
<dbReference type="EMBL" id="JYDH01000033">
    <property type="protein sequence ID" value="KRY37465.1"/>
    <property type="molecule type" value="Genomic_DNA"/>
</dbReference>
<dbReference type="AlphaFoldDB" id="E5SFJ6"/>
<protein>
    <submittedName>
        <fullName evidence="2">Uncharacterized protein</fullName>
    </submittedName>
</protein>
<feature type="region of interest" description="Disordered" evidence="1">
    <location>
        <begin position="1"/>
        <end position="35"/>
    </location>
</feature>
<organism evidence="2 3">
    <name type="scientific">Trichinella spiralis</name>
    <name type="common">Trichina worm</name>
    <dbReference type="NCBI Taxonomy" id="6334"/>
    <lineage>
        <taxon>Eukaryota</taxon>
        <taxon>Metazoa</taxon>
        <taxon>Ecdysozoa</taxon>
        <taxon>Nematoda</taxon>
        <taxon>Enoplea</taxon>
        <taxon>Dorylaimia</taxon>
        <taxon>Trichinellida</taxon>
        <taxon>Trichinellidae</taxon>
        <taxon>Trichinella</taxon>
    </lineage>
</organism>
<keyword evidence="3" id="KW-1185">Reference proteome</keyword>
<accession>E5SFJ6</accession>
<dbReference type="RefSeq" id="XP_003378345.1">
    <property type="nucleotide sequence ID" value="XM_003378297.1"/>
</dbReference>
<sequence>MTTRTENWRHHTEKSLRPGRNYPMLENRSKTPTESDFKGCATWLYIPARSRNNERAAGAFDPCSCDSDNKTAAHLTVGRRSRFTTQKYCAPDST</sequence>
<reference evidence="2 3" key="1">
    <citation type="submission" date="2015-01" db="EMBL/GenBank/DDBJ databases">
        <title>Evolution of Trichinella species and genotypes.</title>
        <authorList>
            <person name="Korhonen P.K."/>
            <person name="Edoardo P."/>
            <person name="Giuseppe L.R."/>
            <person name="Gasser R.B."/>
        </authorList>
    </citation>
    <scope>NUCLEOTIDE SEQUENCE [LARGE SCALE GENOMIC DNA]</scope>
    <source>
        <strain evidence="2">ISS3</strain>
    </source>
</reference>
<dbReference type="InParanoid" id="E5SFJ6"/>
<dbReference type="HOGENOM" id="CLU_2389065_0_0_1"/>
<feature type="compositionally biased region" description="Basic and acidic residues" evidence="1">
    <location>
        <begin position="1"/>
        <end position="16"/>
    </location>
</feature>
<dbReference type="OrthoDB" id="5919157at2759"/>
<comment type="caution">
    <text evidence="2">The sequence shown here is derived from an EMBL/GenBank/DDBJ whole genome shotgun (WGS) entry which is preliminary data.</text>
</comment>
<evidence type="ECO:0000256" key="1">
    <source>
        <dbReference type="SAM" id="MobiDB-lite"/>
    </source>
</evidence>
<evidence type="ECO:0000313" key="3">
    <source>
        <dbReference type="Proteomes" id="UP000054776"/>
    </source>
</evidence>
<dbReference type="Proteomes" id="UP000054776">
    <property type="component" value="Unassembled WGS sequence"/>
</dbReference>